<dbReference type="GO" id="GO:0000287">
    <property type="term" value="F:magnesium ion binding"/>
    <property type="evidence" value="ECO:0007669"/>
    <property type="project" value="InterPro"/>
</dbReference>
<comment type="pathway">
    <text evidence="4">Amino-acid biosynthesis; L-leucine biosynthesis; L-leucine from 3-methyl-2-oxobutanoate: step 2/4.</text>
</comment>
<dbReference type="GO" id="GO:0009098">
    <property type="term" value="P:L-leucine biosynthetic process"/>
    <property type="evidence" value="ECO:0007669"/>
    <property type="project" value="UniProtKB-KW"/>
</dbReference>
<comment type="function">
    <text evidence="3">Catalyzes the isomerization between 2-isopropylmalate and 3-isopropylmalate, via the formation of 2-isopropylmaleate.</text>
</comment>
<dbReference type="Proteomes" id="UP000728032">
    <property type="component" value="Unassembled WGS sequence"/>
</dbReference>
<organism evidence="20">
    <name type="scientific">Oppiella nova</name>
    <dbReference type="NCBI Taxonomy" id="334625"/>
    <lineage>
        <taxon>Eukaryota</taxon>
        <taxon>Metazoa</taxon>
        <taxon>Ecdysozoa</taxon>
        <taxon>Arthropoda</taxon>
        <taxon>Chelicerata</taxon>
        <taxon>Arachnida</taxon>
        <taxon>Acari</taxon>
        <taxon>Acariformes</taxon>
        <taxon>Sarcoptiformes</taxon>
        <taxon>Oribatida</taxon>
        <taxon>Brachypylina</taxon>
        <taxon>Oppioidea</taxon>
        <taxon>Oppiidae</taxon>
        <taxon>Oppiella</taxon>
    </lineage>
</organism>
<keyword evidence="10" id="KW-0004">4Fe-4S</keyword>
<evidence type="ECO:0000256" key="10">
    <source>
        <dbReference type="ARBA" id="ARBA00022485"/>
    </source>
</evidence>
<evidence type="ECO:0000256" key="7">
    <source>
        <dbReference type="ARBA" id="ARBA00011998"/>
    </source>
</evidence>
<comment type="similarity">
    <text evidence="6">Belongs to the isocitrate and isopropylmalate dehydrogenases family.</text>
</comment>
<sequence>MFLHQPKSVQKGLLGLKMILLVSNLTLTMCVKVLHMSLDQNKRHMVHSVVWHTGSERQGVTPKDVVLAIIGKIGTAGGTGHAIEFGGQVFRDMSIEGRMTVCNMAIEGGARVGQQWDAAVAYWNTLHSDEDAHFDTIVVLNGEEIEPQVSWGTSPEMVIPVSQAVPTLEQAKDDVQRNDWTRAYQYMGLNAGQALADIQLDRVFIGSCTNSRIEDIRAAAEVAKGKKVASSIKQAMVVPGSGLVKQQAEAEGLDKILIEAGFEWREPGCSMCLAMNADKLQPGEHCASTSNRNFEGRQGNGGRTHLVSPAMAAAAAIAGHFVDVMVSVLRSLLLLKNLKPEIVSGLDILIVRELTGGIYFGQPRGIRELENVAFEMANLRGGKVCSVDKANVLEVTELWKQTVTALKEQQYPNIQLSHMYVDNAAMQLVRAPKQFDVIVTGNLFGDILSDEAAMLTGSIGMLPSASLDENGKEVAAKAIEDAVGQVLDQGLRTGDIMSDGMRKVGTAEMAWRACRIITNHWQTHCIRAYSRIASCHGDIDWSKDGIA</sequence>
<evidence type="ECO:0000313" key="21">
    <source>
        <dbReference type="Proteomes" id="UP000728032"/>
    </source>
</evidence>
<dbReference type="SMART" id="SM01329">
    <property type="entry name" value="Iso_dh"/>
    <property type="match status" value="1"/>
</dbReference>
<dbReference type="InterPro" id="IPR019818">
    <property type="entry name" value="IsoCit/isopropylmalate_DH_CS"/>
</dbReference>
<reference evidence="20" key="1">
    <citation type="submission" date="2020-11" db="EMBL/GenBank/DDBJ databases">
        <authorList>
            <person name="Tran Van P."/>
        </authorList>
    </citation>
    <scope>NUCLEOTIDE SEQUENCE</scope>
</reference>
<dbReference type="InterPro" id="IPR018136">
    <property type="entry name" value="Aconitase_4Fe-4S_BS"/>
</dbReference>
<dbReference type="SUPFAM" id="SSF53732">
    <property type="entry name" value="Aconitase iron-sulfur domain"/>
    <property type="match status" value="1"/>
</dbReference>
<dbReference type="InterPro" id="IPR024084">
    <property type="entry name" value="IsoPropMal-DH-like_dom"/>
</dbReference>
<evidence type="ECO:0000256" key="1">
    <source>
        <dbReference type="ARBA" id="ARBA00000491"/>
    </source>
</evidence>
<dbReference type="Gene3D" id="3.40.718.10">
    <property type="entry name" value="Isopropylmalate Dehydrogenase"/>
    <property type="match status" value="1"/>
</dbReference>
<feature type="transmembrane region" description="Helical" evidence="18">
    <location>
        <begin position="12"/>
        <end position="34"/>
    </location>
</feature>
<protein>
    <recommendedName>
        <fullName evidence="8">3-isopropylmalate dehydratase</fullName>
        <ecNumber evidence="7">4.2.1.33</ecNumber>
    </recommendedName>
</protein>
<keyword evidence="11" id="KW-0816">Tricarboxylic acid cycle</keyword>
<evidence type="ECO:0000256" key="16">
    <source>
        <dbReference type="ARBA" id="ARBA00023239"/>
    </source>
</evidence>
<keyword evidence="12" id="KW-0028">Amino-acid biosynthesis</keyword>
<dbReference type="FunFam" id="3.30.499.10:FF:000007">
    <property type="entry name" value="3-isopropylmalate dehydratase large subunit"/>
    <property type="match status" value="1"/>
</dbReference>
<evidence type="ECO:0000256" key="11">
    <source>
        <dbReference type="ARBA" id="ARBA00022532"/>
    </source>
</evidence>
<keyword evidence="18" id="KW-1133">Transmembrane helix</keyword>
<evidence type="ECO:0000313" key="20">
    <source>
        <dbReference type="EMBL" id="CAD7636162.1"/>
    </source>
</evidence>
<dbReference type="PROSITE" id="PS00470">
    <property type="entry name" value="IDH_IMDH"/>
    <property type="match status" value="1"/>
</dbReference>
<dbReference type="SUPFAM" id="SSF53659">
    <property type="entry name" value="Isocitrate/Isopropylmalate dehydrogenase-like"/>
    <property type="match status" value="1"/>
</dbReference>
<proteinExistence type="inferred from homology"/>
<gene>
    <name evidence="20" type="ORF">ONB1V03_LOCUS20</name>
</gene>
<dbReference type="OrthoDB" id="10046960at2759"/>
<evidence type="ECO:0000256" key="2">
    <source>
        <dbReference type="ARBA" id="ARBA00001966"/>
    </source>
</evidence>
<evidence type="ECO:0000256" key="18">
    <source>
        <dbReference type="SAM" id="Phobius"/>
    </source>
</evidence>
<dbReference type="InterPro" id="IPR015931">
    <property type="entry name" value="Acnase/IPM_dHydase_lsu_aba_1/3"/>
</dbReference>
<dbReference type="Gene3D" id="3.30.499.10">
    <property type="entry name" value="Aconitase, domain 3"/>
    <property type="match status" value="2"/>
</dbReference>
<evidence type="ECO:0000256" key="17">
    <source>
        <dbReference type="ARBA" id="ARBA00023304"/>
    </source>
</evidence>
<keyword evidence="21" id="KW-1185">Reference proteome</keyword>
<feature type="domain" description="Isopropylmalate dehydrogenase-like" evidence="19">
    <location>
        <begin position="284"/>
        <end position="513"/>
    </location>
</feature>
<dbReference type="AlphaFoldDB" id="A0A7R9Q9P4"/>
<dbReference type="EMBL" id="CAJPVJ010000001">
    <property type="protein sequence ID" value="CAG2155651.1"/>
    <property type="molecule type" value="Genomic_DNA"/>
</dbReference>
<dbReference type="Pfam" id="PF00180">
    <property type="entry name" value="Iso_dh"/>
    <property type="match status" value="1"/>
</dbReference>
<keyword evidence="9" id="KW-0432">Leucine biosynthesis</keyword>
<dbReference type="PROSITE" id="PS01244">
    <property type="entry name" value="ACONITASE_2"/>
    <property type="match status" value="1"/>
</dbReference>
<name>A0A7R9Q9P4_9ACAR</name>
<dbReference type="PANTHER" id="PTHR43822:SF9">
    <property type="entry name" value="3-ISOPROPYLMALATE DEHYDRATASE"/>
    <property type="match status" value="1"/>
</dbReference>
<dbReference type="EMBL" id="OC914826">
    <property type="protein sequence ID" value="CAD7636162.1"/>
    <property type="molecule type" value="Genomic_DNA"/>
</dbReference>
<keyword evidence="13" id="KW-0479">Metal-binding</keyword>
<dbReference type="GO" id="GO:0003861">
    <property type="term" value="F:3-isopropylmalate dehydratase activity"/>
    <property type="evidence" value="ECO:0007669"/>
    <property type="project" value="UniProtKB-EC"/>
</dbReference>
<evidence type="ECO:0000256" key="14">
    <source>
        <dbReference type="ARBA" id="ARBA00023004"/>
    </source>
</evidence>
<dbReference type="GO" id="GO:0016616">
    <property type="term" value="F:oxidoreductase activity, acting on the CH-OH group of donors, NAD or NADP as acceptor"/>
    <property type="evidence" value="ECO:0007669"/>
    <property type="project" value="InterPro"/>
</dbReference>
<evidence type="ECO:0000256" key="3">
    <source>
        <dbReference type="ARBA" id="ARBA00002695"/>
    </source>
</evidence>
<dbReference type="InterPro" id="IPR050067">
    <property type="entry name" value="IPM_dehydratase_rel_enz"/>
</dbReference>
<dbReference type="EC" id="4.2.1.33" evidence="7"/>
<keyword evidence="16" id="KW-0456">Lyase</keyword>
<dbReference type="PRINTS" id="PR00415">
    <property type="entry name" value="ACONITASE"/>
</dbReference>
<keyword evidence="18" id="KW-0812">Transmembrane</keyword>
<dbReference type="GO" id="GO:0051539">
    <property type="term" value="F:4 iron, 4 sulfur cluster binding"/>
    <property type="evidence" value="ECO:0007669"/>
    <property type="project" value="UniProtKB-KW"/>
</dbReference>
<keyword evidence="15" id="KW-0411">Iron-sulfur</keyword>
<evidence type="ECO:0000256" key="12">
    <source>
        <dbReference type="ARBA" id="ARBA00022605"/>
    </source>
</evidence>
<evidence type="ECO:0000256" key="4">
    <source>
        <dbReference type="ARBA" id="ARBA00004729"/>
    </source>
</evidence>
<evidence type="ECO:0000256" key="15">
    <source>
        <dbReference type="ARBA" id="ARBA00023014"/>
    </source>
</evidence>
<dbReference type="InterPro" id="IPR001030">
    <property type="entry name" value="Acoase/IPM_deHydtase_lsu_aba"/>
</dbReference>
<evidence type="ECO:0000256" key="13">
    <source>
        <dbReference type="ARBA" id="ARBA00022723"/>
    </source>
</evidence>
<comment type="similarity">
    <text evidence="5">Belongs to the aconitase/IPM isomerase family.</text>
</comment>
<keyword evidence="14" id="KW-0408">Iron</keyword>
<dbReference type="GO" id="GO:0051287">
    <property type="term" value="F:NAD binding"/>
    <property type="evidence" value="ECO:0007669"/>
    <property type="project" value="InterPro"/>
</dbReference>
<evidence type="ECO:0000256" key="9">
    <source>
        <dbReference type="ARBA" id="ARBA00022430"/>
    </source>
</evidence>
<dbReference type="InterPro" id="IPR036008">
    <property type="entry name" value="Aconitase_4Fe-4S_dom"/>
</dbReference>
<keyword evidence="17" id="KW-0100">Branched-chain amino acid biosynthesis</keyword>
<accession>A0A7R9Q9P4</accession>
<dbReference type="PANTHER" id="PTHR43822">
    <property type="entry name" value="HOMOACONITASE, MITOCHONDRIAL-RELATED"/>
    <property type="match status" value="1"/>
</dbReference>
<dbReference type="PROSITE" id="PS00450">
    <property type="entry name" value="ACONITASE_1"/>
    <property type="match status" value="1"/>
</dbReference>
<keyword evidence="18" id="KW-0472">Membrane</keyword>
<evidence type="ECO:0000259" key="19">
    <source>
        <dbReference type="SMART" id="SM01329"/>
    </source>
</evidence>
<evidence type="ECO:0000256" key="8">
    <source>
        <dbReference type="ARBA" id="ARBA00014371"/>
    </source>
</evidence>
<dbReference type="Pfam" id="PF00330">
    <property type="entry name" value="Aconitase"/>
    <property type="match status" value="1"/>
</dbReference>
<comment type="catalytic activity">
    <reaction evidence="1">
        <text>(2R,3S)-3-isopropylmalate = (2S)-2-isopropylmalate</text>
        <dbReference type="Rhea" id="RHEA:32287"/>
        <dbReference type="ChEBI" id="CHEBI:1178"/>
        <dbReference type="ChEBI" id="CHEBI:35121"/>
        <dbReference type="EC" id="4.2.1.33"/>
    </reaction>
</comment>
<evidence type="ECO:0000256" key="5">
    <source>
        <dbReference type="ARBA" id="ARBA00007185"/>
    </source>
</evidence>
<evidence type="ECO:0000256" key="6">
    <source>
        <dbReference type="ARBA" id="ARBA00007769"/>
    </source>
</evidence>
<dbReference type="GO" id="GO:0006099">
    <property type="term" value="P:tricarboxylic acid cycle"/>
    <property type="evidence" value="ECO:0007669"/>
    <property type="project" value="UniProtKB-KW"/>
</dbReference>
<comment type="cofactor">
    <cofactor evidence="2">
        <name>[4Fe-4S] cluster</name>
        <dbReference type="ChEBI" id="CHEBI:49883"/>
    </cofactor>
</comment>